<gene>
    <name evidence="2" type="ORF">TorRG33x02_166970</name>
</gene>
<reference evidence="3" key="1">
    <citation type="submission" date="2016-06" db="EMBL/GenBank/DDBJ databases">
        <title>Parallel loss of symbiosis genes in relatives of nitrogen-fixing non-legume Parasponia.</title>
        <authorList>
            <person name="Van Velzen R."/>
            <person name="Holmer R."/>
            <person name="Bu F."/>
            <person name="Rutten L."/>
            <person name="Van Zeijl A."/>
            <person name="Liu W."/>
            <person name="Santuari L."/>
            <person name="Cao Q."/>
            <person name="Sharma T."/>
            <person name="Shen D."/>
            <person name="Roswanjaya Y."/>
            <person name="Wardhani T."/>
            <person name="Kalhor M.S."/>
            <person name="Jansen J."/>
            <person name="Van den Hoogen J."/>
            <person name="Gungor B."/>
            <person name="Hartog M."/>
            <person name="Hontelez J."/>
            <person name="Verver J."/>
            <person name="Yang W.-C."/>
            <person name="Schijlen E."/>
            <person name="Repin R."/>
            <person name="Schilthuizen M."/>
            <person name="Schranz E."/>
            <person name="Heidstra R."/>
            <person name="Miyata K."/>
            <person name="Fedorova E."/>
            <person name="Kohlen W."/>
            <person name="Bisseling T."/>
            <person name="Smit S."/>
            <person name="Geurts R."/>
        </authorList>
    </citation>
    <scope>NUCLEOTIDE SEQUENCE [LARGE SCALE GENOMIC DNA]</scope>
    <source>
        <strain evidence="3">cv. RG33-2</strain>
    </source>
</reference>
<accession>A0A2P5EPS9</accession>
<evidence type="ECO:0000256" key="1">
    <source>
        <dbReference type="ARBA" id="ARBA00022448"/>
    </source>
</evidence>
<evidence type="ECO:0000313" key="2">
    <source>
        <dbReference type="EMBL" id="PON87519.1"/>
    </source>
</evidence>
<keyword evidence="1" id="KW-0813">Transport</keyword>
<keyword evidence="3" id="KW-1185">Reference proteome</keyword>
<name>A0A2P5EPS9_TREOI</name>
<dbReference type="OrthoDB" id="66620at2759"/>
<evidence type="ECO:0000313" key="3">
    <source>
        <dbReference type="Proteomes" id="UP000237000"/>
    </source>
</evidence>
<dbReference type="PANTHER" id="PTHR19241">
    <property type="entry name" value="ATP-BINDING CASSETTE TRANSPORTER"/>
    <property type="match status" value="1"/>
</dbReference>
<proteinExistence type="predicted"/>
<dbReference type="InParanoid" id="A0A2P5EPS9"/>
<dbReference type="InterPro" id="IPR027417">
    <property type="entry name" value="P-loop_NTPase"/>
</dbReference>
<organism evidence="2 3">
    <name type="scientific">Trema orientale</name>
    <name type="common">Charcoal tree</name>
    <name type="synonym">Celtis orientalis</name>
    <dbReference type="NCBI Taxonomy" id="63057"/>
    <lineage>
        <taxon>Eukaryota</taxon>
        <taxon>Viridiplantae</taxon>
        <taxon>Streptophyta</taxon>
        <taxon>Embryophyta</taxon>
        <taxon>Tracheophyta</taxon>
        <taxon>Spermatophyta</taxon>
        <taxon>Magnoliopsida</taxon>
        <taxon>eudicotyledons</taxon>
        <taxon>Gunneridae</taxon>
        <taxon>Pentapetalae</taxon>
        <taxon>rosids</taxon>
        <taxon>fabids</taxon>
        <taxon>Rosales</taxon>
        <taxon>Cannabaceae</taxon>
        <taxon>Trema</taxon>
    </lineage>
</organism>
<dbReference type="SUPFAM" id="SSF52540">
    <property type="entry name" value="P-loop containing nucleoside triphosphate hydrolases"/>
    <property type="match status" value="1"/>
</dbReference>
<dbReference type="EMBL" id="JXTC01000116">
    <property type="protein sequence ID" value="PON87519.1"/>
    <property type="molecule type" value="Genomic_DNA"/>
</dbReference>
<sequence>MGESGAGKTTLMDVLAGRKSSGYIEGGIKVSVDYETREVRFV</sequence>
<dbReference type="AlphaFoldDB" id="A0A2P5EPS9"/>
<protein>
    <submittedName>
        <fullName evidence="2">ABC transporter-like</fullName>
    </submittedName>
</protein>
<dbReference type="Proteomes" id="UP000237000">
    <property type="component" value="Unassembled WGS sequence"/>
</dbReference>
<comment type="caution">
    <text evidence="2">The sequence shown here is derived from an EMBL/GenBank/DDBJ whole genome shotgun (WGS) entry which is preliminary data.</text>
</comment>
<dbReference type="Gene3D" id="3.40.50.300">
    <property type="entry name" value="P-loop containing nucleotide triphosphate hydrolases"/>
    <property type="match status" value="1"/>
</dbReference>
<dbReference type="STRING" id="63057.A0A2P5EPS9"/>